<gene>
    <name evidence="1" type="ORF">Q5Y72_10835</name>
</gene>
<evidence type="ECO:0000313" key="2">
    <source>
        <dbReference type="Proteomes" id="UP001224997"/>
    </source>
</evidence>
<reference evidence="1 2" key="1">
    <citation type="submission" date="2023-08" db="EMBL/GenBank/DDBJ databases">
        <authorList>
            <person name="Park J.-S."/>
        </authorList>
    </citation>
    <scope>NUCLEOTIDE SEQUENCE [LARGE SCALE GENOMIC DNA]</scope>
    <source>
        <strain evidence="1 2">2205BS29-5</strain>
    </source>
</reference>
<keyword evidence="2" id="KW-1185">Reference proteome</keyword>
<comment type="caution">
    <text evidence="1">The sequence shown here is derived from an EMBL/GenBank/DDBJ whole genome shotgun (WGS) entry which is preliminary data.</text>
</comment>
<dbReference type="RefSeq" id="WP_305963437.1">
    <property type="nucleotide sequence ID" value="NZ_JAVAMQ010000008.1"/>
</dbReference>
<evidence type="ECO:0000313" key="1">
    <source>
        <dbReference type="EMBL" id="MDP5307587.1"/>
    </source>
</evidence>
<proteinExistence type="predicted"/>
<protein>
    <submittedName>
        <fullName evidence="1">Uncharacterized protein</fullName>
    </submittedName>
</protein>
<dbReference type="Proteomes" id="UP001224997">
    <property type="component" value="Unassembled WGS sequence"/>
</dbReference>
<dbReference type="EMBL" id="JAVAMQ010000008">
    <property type="protein sequence ID" value="MDP5307587.1"/>
    <property type="molecule type" value="Genomic_DNA"/>
</dbReference>
<organism evidence="1 2">
    <name type="scientific">Paracoccus spongiarum</name>
    <dbReference type="NCBI Taxonomy" id="3064387"/>
    <lineage>
        <taxon>Bacteria</taxon>
        <taxon>Pseudomonadati</taxon>
        <taxon>Pseudomonadota</taxon>
        <taxon>Alphaproteobacteria</taxon>
        <taxon>Rhodobacterales</taxon>
        <taxon>Paracoccaceae</taxon>
        <taxon>Paracoccus</taxon>
    </lineage>
</organism>
<name>A0ABT9JCN8_9RHOB</name>
<accession>A0ABT9JCN8</accession>
<sequence length="59" mass="6331">MSSFSTPRLKKAIKVALDMGLPVAGYEVLADGGIRVLTVQEKQDQADAALDAWARSQRG</sequence>